<keyword evidence="4" id="KW-0597">Phosphoprotein</keyword>
<dbReference type="EMBL" id="JACXZA010000003">
    <property type="protein sequence ID" value="MBD3919929.1"/>
    <property type="molecule type" value="Genomic_DNA"/>
</dbReference>
<keyword evidence="3" id="KW-0804">Transcription</keyword>
<organism evidence="7 8">
    <name type="scientific">Paenibacillus terricola</name>
    <dbReference type="NCBI Taxonomy" id="2763503"/>
    <lineage>
        <taxon>Bacteria</taxon>
        <taxon>Bacillati</taxon>
        <taxon>Bacillota</taxon>
        <taxon>Bacilli</taxon>
        <taxon>Bacillales</taxon>
        <taxon>Paenibacillaceae</taxon>
        <taxon>Paenibacillus</taxon>
    </lineage>
</organism>
<dbReference type="SMART" id="SM00448">
    <property type="entry name" value="REC"/>
    <property type="match status" value="1"/>
</dbReference>
<protein>
    <submittedName>
        <fullName evidence="7">Response regulator</fullName>
    </submittedName>
</protein>
<dbReference type="Gene3D" id="3.40.50.2300">
    <property type="match status" value="1"/>
</dbReference>
<dbReference type="InterPro" id="IPR009057">
    <property type="entry name" value="Homeodomain-like_sf"/>
</dbReference>
<dbReference type="PROSITE" id="PS50110">
    <property type="entry name" value="RESPONSE_REGULATORY"/>
    <property type="match status" value="1"/>
</dbReference>
<dbReference type="Proteomes" id="UP000609346">
    <property type="component" value="Unassembled WGS sequence"/>
</dbReference>
<proteinExistence type="predicted"/>
<dbReference type="SMART" id="SM00342">
    <property type="entry name" value="HTH_ARAC"/>
    <property type="match status" value="1"/>
</dbReference>
<feature type="modified residue" description="4-aspartylphosphate" evidence="4">
    <location>
        <position position="55"/>
    </location>
</feature>
<dbReference type="Pfam" id="PF12833">
    <property type="entry name" value="HTH_18"/>
    <property type="match status" value="1"/>
</dbReference>
<dbReference type="InterPro" id="IPR001789">
    <property type="entry name" value="Sig_transdc_resp-reg_receiver"/>
</dbReference>
<dbReference type="CDD" id="cd17536">
    <property type="entry name" value="REC_YesN-like"/>
    <property type="match status" value="1"/>
</dbReference>
<dbReference type="PRINTS" id="PR00032">
    <property type="entry name" value="HTHARAC"/>
</dbReference>
<dbReference type="InterPro" id="IPR011006">
    <property type="entry name" value="CheY-like_superfamily"/>
</dbReference>
<gene>
    <name evidence="7" type="ORF">H8B09_14290</name>
</gene>
<keyword evidence="1" id="KW-0805">Transcription regulation</keyword>
<dbReference type="PANTHER" id="PTHR43280:SF28">
    <property type="entry name" value="HTH-TYPE TRANSCRIPTIONAL ACTIVATOR RHAS"/>
    <property type="match status" value="1"/>
</dbReference>
<accession>A0ABR8MVD0</accession>
<dbReference type="RefSeq" id="WP_191204198.1">
    <property type="nucleotide sequence ID" value="NZ_JACXZA010000003.1"/>
</dbReference>
<evidence type="ECO:0000256" key="4">
    <source>
        <dbReference type="PROSITE-ProRule" id="PRU00169"/>
    </source>
</evidence>
<sequence length="544" mass="62524">MYRLLIVDDEEIITNSLFEVFNRFMPERLDVYKAYSAKEALEWMSRTRIDIVMTDIAMPGMSGLELSEEILKYWPRCRVIFLTGHSEFEYAYRAIQLANVRYLLKTEGYAKVADTVKEVLDEIVQGNQVTQLLEQSREQLQAFQLMAQGDYMRHLLQESDLIGVYMDIVVDEFCKLSIGLDPTQEVVMVLGRITYPEGRTYLEKNELMNAAQIRANTYLSEKTRSIGVVDKQGDLIWFIQPQEDSEEKYDEHLVTYLEGTLELIQESCQASLGLTLGFTISGASCPWSEVTQQYERLRQLQQLQVGDGIAIIIRDRPEAISGMPGKEGFITAQKAEVLAAYLEAGRSTEFLKELEDISTAALQCCGNPQYTIEAYYTIALMLYTSIGRLGLHGRIDEHGKLMRLDEHASMKEGFYYLKGAANAVFQFKQTDERDRTTLITDRICQYIEDHLSEDLSLVRLAEIHFFNPSYLSRFFKQESGINLSEFIDRCRVKKAKELLRDPYMKVRDVAVEVGYEAAHSFTRFFKKVTGMTPQEYRDTLTVPS</sequence>
<comment type="caution">
    <text evidence="7">The sequence shown here is derived from an EMBL/GenBank/DDBJ whole genome shotgun (WGS) entry which is preliminary data.</text>
</comment>
<feature type="domain" description="Response regulatory" evidence="6">
    <location>
        <begin position="3"/>
        <end position="120"/>
    </location>
</feature>
<dbReference type="PROSITE" id="PS00041">
    <property type="entry name" value="HTH_ARAC_FAMILY_1"/>
    <property type="match status" value="1"/>
</dbReference>
<dbReference type="InterPro" id="IPR018060">
    <property type="entry name" value="HTH_AraC"/>
</dbReference>
<dbReference type="PANTHER" id="PTHR43280">
    <property type="entry name" value="ARAC-FAMILY TRANSCRIPTIONAL REGULATOR"/>
    <property type="match status" value="1"/>
</dbReference>
<name>A0ABR8MVD0_9BACL</name>
<dbReference type="PROSITE" id="PS01124">
    <property type="entry name" value="HTH_ARAC_FAMILY_2"/>
    <property type="match status" value="1"/>
</dbReference>
<evidence type="ECO:0000256" key="3">
    <source>
        <dbReference type="ARBA" id="ARBA00023163"/>
    </source>
</evidence>
<evidence type="ECO:0000313" key="8">
    <source>
        <dbReference type="Proteomes" id="UP000609346"/>
    </source>
</evidence>
<reference evidence="7 8" key="1">
    <citation type="submission" date="2020-09" db="EMBL/GenBank/DDBJ databases">
        <title>Paenibacillus sp. strain PR3 16S rRNA gene Genome sequencing and assembly.</title>
        <authorList>
            <person name="Kim J."/>
        </authorList>
    </citation>
    <scope>NUCLEOTIDE SEQUENCE [LARGE SCALE GENOMIC DNA]</scope>
    <source>
        <strain evidence="7 8">PR3</strain>
    </source>
</reference>
<evidence type="ECO:0000313" key="7">
    <source>
        <dbReference type="EMBL" id="MBD3919929.1"/>
    </source>
</evidence>
<evidence type="ECO:0000259" key="6">
    <source>
        <dbReference type="PROSITE" id="PS50110"/>
    </source>
</evidence>
<keyword evidence="2" id="KW-0238">DNA-binding</keyword>
<dbReference type="InterPro" id="IPR020449">
    <property type="entry name" value="Tscrpt_reg_AraC-type_HTH"/>
</dbReference>
<feature type="domain" description="HTH araC/xylS-type" evidence="5">
    <location>
        <begin position="441"/>
        <end position="539"/>
    </location>
</feature>
<evidence type="ECO:0000256" key="2">
    <source>
        <dbReference type="ARBA" id="ARBA00023125"/>
    </source>
</evidence>
<dbReference type="InterPro" id="IPR018062">
    <property type="entry name" value="HTH_AraC-typ_CS"/>
</dbReference>
<keyword evidence="8" id="KW-1185">Reference proteome</keyword>
<dbReference type="Pfam" id="PF00072">
    <property type="entry name" value="Response_reg"/>
    <property type="match status" value="1"/>
</dbReference>
<dbReference type="Gene3D" id="1.10.10.60">
    <property type="entry name" value="Homeodomain-like"/>
    <property type="match status" value="2"/>
</dbReference>
<evidence type="ECO:0000256" key="1">
    <source>
        <dbReference type="ARBA" id="ARBA00023015"/>
    </source>
</evidence>
<dbReference type="SUPFAM" id="SSF52172">
    <property type="entry name" value="CheY-like"/>
    <property type="match status" value="1"/>
</dbReference>
<dbReference type="SUPFAM" id="SSF46689">
    <property type="entry name" value="Homeodomain-like"/>
    <property type="match status" value="2"/>
</dbReference>
<evidence type="ECO:0000259" key="5">
    <source>
        <dbReference type="PROSITE" id="PS01124"/>
    </source>
</evidence>